<protein>
    <recommendedName>
        <fullName evidence="3">DUF659 domain-containing protein</fullName>
    </recommendedName>
</protein>
<evidence type="ECO:0008006" key="3">
    <source>
        <dbReference type="Google" id="ProtNLM"/>
    </source>
</evidence>
<evidence type="ECO:0000313" key="1">
    <source>
        <dbReference type="EMBL" id="GAV00351.1"/>
    </source>
</evidence>
<reference evidence="1 2" key="1">
    <citation type="journal article" date="2016" name="Nat. Commun.">
        <title>Extremotolerant tardigrade genome and improved radiotolerance of human cultured cells by tardigrade-unique protein.</title>
        <authorList>
            <person name="Hashimoto T."/>
            <person name="Horikawa D.D."/>
            <person name="Saito Y."/>
            <person name="Kuwahara H."/>
            <person name="Kozuka-Hata H."/>
            <person name="Shin-I T."/>
            <person name="Minakuchi Y."/>
            <person name="Ohishi K."/>
            <person name="Motoyama A."/>
            <person name="Aizu T."/>
            <person name="Enomoto A."/>
            <person name="Kondo K."/>
            <person name="Tanaka S."/>
            <person name="Hara Y."/>
            <person name="Koshikawa S."/>
            <person name="Sagara H."/>
            <person name="Miura T."/>
            <person name="Yokobori S."/>
            <person name="Miyagawa K."/>
            <person name="Suzuki Y."/>
            <person name="Kubo T."/>
            <person name="Oyama M."/>
            <person name="Kohara Y."/>
            <person name="Fujiyama A."/>
            <person name="Arakawa K."/>
            <person name="Katayama T."/>
            <person name="Toyoda A."/>
            <person name="Kunieda T."/>
        </authorList>
    </citation>
    <scope>NUCLEOTIDE SEQUENCE [LARGE SCALE GENOMIC DNA]</scope>
    <source>
        <strain evidence="1 2">YOKOZUNA-1</strain>
    </source>
</reference>
<keyword evidence="2" id="KW-1185">Reference proteome</keyword>
<dbReference type="PANTHER" id="PTHR46169">
    <property type="entry name" value="DNA REPLICATION-RELATED ELEMENT FACTOR, ISOFORM A"/>
    <property type="match status" value="1"/>
</dbReference>
<dbReference type="EMBL" id="BDGG01000006">
    <property type="protein sequence ID" value="GAV00351.1"/>
    <property type="molecule type" value="Genomic_DNA"/>
</dbReference>
<dbReference type="AlphaFoldDB" id="A0A1D1VHF7"/>
<accession>A0A1D1VHF7</accession>
<evidence type="ECO:0000313" key="2">
    <source>
        <dbReference type="Proteomes" id="UP000186922"/>
    </source>
</evidence>
<dbReference type="InterPro" id="IPR052717">
    <property type="entry name" value="Vacuolar_transposase_reg"/>
</dbReference>
<dbReference type="OrthoDB" id="8845630at2759"/>
<organism evidence="1 2">
    <name type="scientific">Ramazzottius varieornatus</name>
    <name type="common">Water bear</name>
    <name type="synonym">Tardigrade</name>
    <dbReference type="NCBI Taxonomy" id="947166"/>
    <lineage>
        <taxon>Eukaryota</taxon>
        <taxon>Metazoa</taxon>
        <taxon>Ecdysozoa</taxon>
        <taxon>Tardigrada</taxon>
        <taxon>Eutardigrada</taxon>
        <taxon>Parachela</taxon>
        <taxon>Hypsibioidea</taxon>
        <taxon>Ramazzottiidae</taxon>
        <taxon>Ramazzottius</taxon>
    </lineage>
</organism>
<dbReference type="InterPro" id="IPR012337">
    <property type="entry name" value="RNaseH-like_sf"/>
</dbReference>
<gene>
    <name evidence="1" type="primary">RvY_11214-1</name>
    <name evidence="1" type="synonym">RvY_11214.1</name>
    <name evidence="1" type="ORF">RvY_11214</name>
</gene>
<sequence>MDRKTAEIVGAFLFHKLATIKLLESELNNVIYVTDAGSNVKAAFNLRNKPILSRITCAGHQLNTSIRNCFNTNPKSGFVILAAGLPVLDLRNEAKSLVDHCKRAAIVKHLKTTLKQEIETRWHSMIDKLASVLSAYDELVVVLLEREEADLLPDRERIQEMHDLFAPVKSAPETLSASKKPTIHLVIPVYHNLIQHFEHIHPSDHDDIRALQVHALNVFKAKLQPAGIHKMAVFLSPSMKRFLPESDRVKVIATVMKHVRQIGVPQDERALMPSADIGAPRPKSIFEFSNLCKLSNEPAAQNGFEKCIRMRNPIR</sequence>
<dbReference type="Proteomes" id="UP000186922">
    <property type="component" value="Unassembled WGS sequence"/>
</dbReference>
<dbReference type="GO" id="GO:0006357">
    <property type="term" value="P:regulation of transcription by RNA polymerase II"/>
    <property type="evidence" value="ECO:0007669"/>
    <property type="project" value="TreeGrafter"/>
</dbReference>
<name>A0A1D1VHF7_RAMVA</name>
<proteinExistence type="predicted"/>
<dbReference type="PANTHER" id="PTHR46169:SF29">
    <property type="entry name" value="DNA REPLICATION-RELATED ELEMENT FACTOR, ISOFORM A"/>
    <property type="match status" value="1"/>
</dbReference>
<comment type="caution">
    <text evidence="1">The sequence shown here is derived from an EMBL/GenBank/DDBJ whole genome shotgun (WGS) entry which is preliminary data.</text>
</comment>
<dbReference type="GO" id="GO:0005634">
    <property type="term" value="C:nucleus"/>
    <property type="evidence" value="ECO:0007669"/>
    <property type="project" value="TreeGrafter"/>
</dbReference>
<dbReference type="SUPFAM" id="SSF53098">
    <property type="entry name" value="Ribonuclease H-like"/>
    <property type="match status" value="1"/>
</dbReference>